<dbReference type="Gene3D" id="3.40.50.1820">
    <property type="entry name" value="alpha/beta hydrolase"/>
    <property type="match status" value="1"/>
</dbReference>
<accession>A0A5D5ANK4</accession>
<dbReference type="GO" id="GO:0004553">
    <property type="term" value="F:hydrolase activity, hydrolyzing O-glycosyl compounds"/>
    <property type="evidence" value="ECO:0007669"/>
    <property type="project" value="TreeGrafter"/>
</dbReference>
<dbReference type="GO" id="GO:0008236">
    <property type="term" value="F:serine-type peptidase activity"/>
    <property type="evidence" value="ECO:0007669"/>
    <property type="project" value="InterPro"/>
</dbReference>
<name>A0A5D5ANK4_9EURY</name>
<dbReference type="InterPro" id="IPR029058">
    <property type="entry name" value="AB_hydrolase_fold"/>
</dbReference>
<dbReference type="PANTHER" id="PTHR16138:SF7">
    <property type="entry name" value="PALMITOYL-PROTEIN THIOESTERASE ABHD10, MITOCHONDRIAL"/>
    <property type="match status" value="1"/>
</dbReference>
<keyword evidence="1 3" id="KW-0378">Hydrolase</keyword>
<sequence length="237" mass="26031">MVEHHEVPVAGGESIAAVHHEAPSDRWFVCCHGFLSDKSGSHERRCRRAVQEGYNGVRFDFRGCGESDGAFVDQGVSEKIADLEAVVDDVEPSSIVLFGSSFGGKVAFHAATGLDRVEAVVTRAPVTDNRAFDDYRSSVAADGEHRFETGDRIDDRFFEDLDRYPFDDVVSTLDVPVAIFHGAADESVDVDDSIDATRRLETDVLLQTFSAEGHRFSAAAESRLLALTFDWLESIQS</sequence>
<keyword evidence="4" id="KW-1185">Reference proteome</keyword>
<dbReference type="InterPro" id="IPR001375">
    <property type="entry name" value="Peptidase_S9_cat"/>
</dbReference>
<feature type="domain" description="Peptidase S9 prolyl oligopeptidase catalytic" evidence="2">
    <location>
        <begin position="90"/>
        <end position="233"/>
    </location>
</feature>
<evidence type="ECO:0000313" key="3">
    <source>
        <dbReference type="EMBL" id="TYT62497.1"/>
    </source>
</evidence>
<dbReference type="EMBL" id="VTAW01000008">
    <property type="protein sequence ID" value="TYT62497.1"/>
    <property type="molecule type" value="Genomic_DNA"/>
</dbReference>
<dbReference type="Proteomes" id="UP000324104">
    <property type="component" value="Unassembled WGS sequence"/>
</dbReference>
<dbReference type="GO" id="GO:0006508">
    <property type="term" value="P:proteolysis"/>
    <property type="evidence" value="ECO:0007669"/>
    <property type="project" value="InterPro"/>
</dbReference>
<dbReference type="Pfam" id="PF00326">
    <property type="entry name" value="Peptidase_S9"/>
    <property type="match status" value="1"/>
</dbReference>
<comment type="caution">
    <text evidence="3">The sequence shown here is derived from an EMBL/GenBank/DDBJ whole genome shotgun (WGS) entry which is preliminary data.</text>
</comment>
<dbReference type="PANTHER" id="PTHR16138">
    <property type="entry name" value="MYCOPHENOLIC ACID ACYL-GLUCURONIDE ESTERASE, MITOCHONDRIAL"/>
    <property type="match status" value="1"/>
</dbReference>
<dbReference type="SUPFAM" id="SSF53474">
    <property type="entry name" value="alpha/beta-Hydrolases"/>
    <property type="match status" value="1"/>
</dbReference>
<evidence type="ECO:0000313" key="4">
    <source>
        <dbReference type="Proteomes" id="UP000324104"/>
    </source>
</evidence>
<reference evidence="3 4" key="1">
    <citation type="submission" date="2019-08" db="EMBL/GenBank/DDBJ databases">
        <title>Archaea genome.</title>
        <authorList>
            <person name="Kajale S."/>
            <person name="Shouche Y."/>
            <person name="Deshpande N."/>
            <person name="Sharma A."/>
        </authorList>
    </citation>
    <scope>NUCLEOTIDE SEQUENCE [LARGE SCALE GENOMIC DNA]</scope>
    <source>
        <strain evidence="3 4">ESP3B_9</strain>
    </source>
</reference>
<evidence type="ECO:0000259" key="2">
    <source>
        <dbReference type="Pfam" id="PF00326"/>
    </source>
</evidence>
<proteinExistence type="predicted"/>
<evidence type="ECO:0000256" key="1">
    <source>
        <dbReference type="ARBA" id="ARBA00022801"/>
    </source>
</evidence>
<gene>
    <name evidence="3" type="ORF">FYC77_08375</name>
</gene>
<organism evidence="3 4">
    <name type="scientific">Natrialba swarupiae</name>
    <dbReference type="NCBI Taxonomy" id="2448032"/>
    <lineage>
        <taxon>Archaea</taxon>
        <taxon>Methanobacteriati</taxon>
        <taxon>Methanobacteriota</taxon>
        <taxon>Stenosarchaea group</taxon>
        <taxon>Halobacteria</taxon>
        <taxon>Halobacteriales</taxon>
        <taxon>Natrialbaceae</taxon>
        <taxon>Natrialba</taxon>
    </lineage>
</organism>
<dbReference type="RefSeq" id="WP_149081047.1">
    <property type="nucleotide sequence ID" value="NZ_VTAW01000008.1"/>
</dbReference>
<dbReference type="AlphaFoldDB" id="A0A5D5ANK4"/>
<dbReference type="InterPro" id="IPR052382">
    <property type="entry name" value="ABHD10_acyl-thioesterase"/>
</dbReference>
<protein>
    <submittedName>
        <fullName evidence="3">Alpha/beta fold hydrolase</fullName>
    </submittedName>
</protein>